<accession>A0A3B0S8Q3</accession>
<organism evidence="2">
    <name type="scientific">hydrothermal vent metagenome</name>
    <dbReference type="NCBI Taxonomy" id="652676"/>
    <lineage>
        <taxon>unclassified sequences</taxon>
        <taxon>metagenomes</taxon>
        <taxon>ecological metagenomes</taxon>
    </lineage>
</organism>
<feature type="domain" description="ER-bound oxygenase mpaB/mpaB'/Rubber oxygenase catalytic" evidence="1">
    <location>
        <begin position="53"/>
        <end position="279"/>
    </location>
</feature>
<proteinExistence type="predicted"/>
<evidence type="ECO:0000313" key="2">
    <source>
        <dbReference type="EMBL" id="VAV92693.1"/>
    </source>
</evidence>
<feature type="non-terminal residue" evidence="2">
    <location>
        <position position="295"/>
    </location>
</feature>
<protein>
    <recommendedName>
        <fullName evidence="1">ER-bound oxygenase mpaB/mpaB'/Rubber oxygenase catalytic domain-containing protein</fullName>
    </recommendedName>
</protein>
<dbReference type="PANTHER" id="PTHR36151">
    <property type="entry name" value="BLR2777 PROTEIN"/>
    <property type="match status" value="1"/>
</dbReference>
<name>A0A3B0S8Q3_9ZZZZ</name>
<dbReference type="GO" id="GO:0016491">
    <property type="term" value="F:oxidoreductase activity"/>
    <property type="evidence" value="ECO:0007669"/>
    <property type="project" value="InterPro"/>
</dbReference>
<gene>
    <name evidence="2" type="ORF">MNBD_ALPHA05-512</name>
</gene>
<dbReference type="InterPro" id="IPR018713">
    <property type="entry name" value="MPAB/Lcp_cat_dom"/>
</dbReference>
<dbReference type="AlphaFoldDB" id="A0A3B0S8Q3"/>
<reference evidence="2" key="1">
    <citation type="submission" date="2018-06" db="EMBL/GenBank/DDBJ databases">
        <authorList>
            <person name="Zhirakovskaya E."/>
        </authorList>
    </citation>
    <scope>NUCLEOTIDE SEQUENCE</scope>
</reference>
<evidence type="ECO:0000259" key="1">
    <source>
        <dbReference type="Pfam" id="PF09995"/>
    </source>
</evidence>
<dbReference type="PANTHER" id="PTHR36151:SF3">
    <property type="entry name" value="ER-BOUND OXYGENASE MPAB_MPAB'_RUBBER OXYGENASE CATALYTIC DOMAIN-CONTAINING PROTEIN"/>
    <property type="match status" value="1"/>
</dbReference>
<sequence>MPVAMLKTRVKRSLEKRLDQAAAVFLKDDRLLSVDFAEPCGEPAINGPNSVSWRIFKNPVSLFIGGVAAVILEFAEPRVRAGVWDNTSFRRDPVTRLKRTGLAAMVTVYGAQSVARTMIDGVNRRHNAIAGVTPSGEPYAASDPKLLTWVQATAGFGFLEAYSSYVAPLSDDDQNRYYRESQTAAALYGATDAPASLEELHELFAAMKPRFERSDIIFEFLVIMKKAAAFPQPAQLAQHSLVRAAVDIIPGDVRDILGLDKSYGLRPFERRVVRRMARRADRLILRSGPAAQSCR</sequence>
<dbReference type="Pfam" id="PF09995">
    <property type="entry name" value="MPAB_Lcp_cat"/>
    <property type="match status" value="1"/>
</dbReference>
<dbReference type="EMBL" id="UOEH01000095">
    <property type="protein sequence ID" value="VAV92693.1"/>
    <property type="molecule type" value="Genomic_DNA"/>
</dbReference>